<reference evidence="3" key="1">
    <citation type="submission" date="2022-08" db="EMBL/GenBank/DDBJ databases">
        <title>Novel sulfate-reducing endosymbionts in the free-living metamonad Anaeramoeba.</title>
        <authorList>
            <person name="Jerlstrom-Hultqvist J."/>
            <person name="Cepicka I."/>
            <person name="Gallot-Lavallee L."/>
            <person name="Salas-Leiva D."/>
            <person name="Curtis B.A."/>
            <person name="Zahonova K."/>
            <person name="Pipaliya S."/>
            <person name="Dacks J."/>
            <person name="Roger A.J."/>
        </authorList>
    </citation>
    <scope>NUCLEOTIDE SEQUENCE</scope>
    <source>
        <strain evidence="3">Schooner1</strain>
    </source>
</reference>
<dbReference type="PANTHER" id="PTHR24112">
    <property type="entry name" value="LEUCINE-RICH REPEAT, ISOFORM F-RELATED"/>
    <property type="match status" value="1"/>
</dbReference>
<dbReference type="Pfam" id="PF07418">
    <property type="entry name" value="PCEMA1"/>
    <property type="match status" value="1"/>
</dbReference>
<dbReference type="EMBL" id="JAOAOG010000028">
    <property type="protein sequence ID" value="KAJ6253608.1"/>
    <property type="molecule type" value="Genomic_DNA"/>
</dbReference>
<evidence type="ECO:0000313" key="3">
    <source>
        <dbReference type="EMBL" id="KAJ6253608.1"/>
    </source>
</evidence>
<dbReference type="InterPro" id="IPR010882">
    <property type="entry name" value="PCEMA1"/>
</dbReference>
<dbReference type="InterPro" id="IPR001611">
    <property type="entry name" value="Leu-rich_rpt"/>
</dbReference>
<dbReference type="SUPFAM" id="SSF52047">
    <property type="entry name" value="RNI-like"/>
    <property type="match status" value="1"/>
</dbReference>
<protein>
    <submittedName>
        <fullName evidence="3">Leucine-rich repeat</fullName>
    </submittedName>
</protein>
<gene>
    <name evidence="3" type="ORF">M0813_13021</name>
</gene>
<feature type="compositionally biased region" description="Acidic residues" evidence="2">
    <location>
        <begin position="733"/>
        <end position="743"/>
    </location>
</feature>
<organism evidence="3 4">
    <name type="scientific">Anaeramoeba flamelloides</name>
    <dbReference type="NCBI Taxonomy" id="1746091"/>
    <lineage>
        <taxon>Eukaryota</taxon>
        <taxon>Metamonada</taxon>
        <taxon>Anaeramoebidae</taxon>
        <taxon>Anaeramoeba</taxon>
    </lineage>
</organism>
<dbReference type="Proteomes" id="UP001150062">
    <property type="component" value="Unassembled WGS sequence"/>
</dbReference>
<dbReference type="Gene3D" id="3.80.10.10">
    <property type="entry name" value="Ribonuclease Inhibitor"/>
    <property type="match status" value="1"/>
</dbReference>
<comment type="caution">
    <text evidence="3">The sequence shown here is derived from an EMBL/GenBank/DDBJ whole genome shotgun (WGS) entry which is preliminary data.</text>
</comment>
<feature type="region of interest" description="Disordered" evidence="2">
    <location>
        <begin position="716"/>
        <end position="786"/>
    </location>
</feature>
<accession>A0ABQ8Z9Q8</accession>
<evidence type="ECO:0000256" key="2">
    <source>
        <dbReference type="SAM" id="MobiDB-lite"/>
    </source>
</evidence>
<feature type="compositionally biased region" description="Basic and acidic residues" evidence="2">
    <location>
        <begin position="722"/>
        <end position="732"/>
    </location>
</feature>
<proteinExistence type="predicted"/>
<sequence>MSKEQEISQKVLTKISKSLQTDIVFSTTIQKKRPKKKKNKPKTLVLTKYRIIIYGKTTGTIRQKITHNKHLYDLKKIHTFDDEHASLEFDDWSLEFFTPKVNEIAKILLTNFLKISIGFPQSHFVEFERDQKTAFDELSVEEYPAKGFIESYKAWCNYFKFEASNDLIDYISKEIIENEDEEKRTILNLSKFRGINLGIEDTVEIKPILHALNHNIYFTELIISNVNNKELIKELAVPLKTNITLTKVVLSSTNATEGFKLVGKSIETNKSLPLRYLDLSLNKIPDKDVEVGLSPGLEKMKSGLVQLDLSHCNLSGKSIAKIFQSLSKNKKHLGLRYLNLSGNNFSRQGSEGFNKWAKKTGKKNKTIMLDFCNASVDIKILCQAIAENLSKSNIQYLNLSGNEFSKLHYINVATMCHESRTLKELDLSKTGLKPEPIFKIFNEILGNSKIHNFILNLSGNNIGPKGATRLAEVFMNNGESTSLEELILDDCKLNVDGIVTLCGVDALLRSKSLKRLSLSRNVQKGKKVKNAIEPLSRLFGLQTLEYLRIRGDEKNHLGEEIIGCWEKLSENTSIRGIDVQGNYMGQAALKRLFEAITNEESCLETFRFDNNENNLNSLQEFSWVFKKPSKLSDVIFPKEDVENFLKSISKREKKELKNKIKELKQKINNGKEVNQQNLKKNAISITNDFIEITSKDIRFFHHTQLDQKLKYNLEANTNQNENKNKNKNKNENENENEIEDEDEKQQSSSSQEEDSEETETLEESDFDIEVPNELPENLPTPDEDED</sequence>
<evidence type="ECO:0000256" key="1">
    <source>
        <dbReference type="SAM" id="Coils"/>
    </source>
</evidence>
<feature type="compositionally biased region" description="Acidic residues" evidence="2">
    <location>
        <begin position="751"/>
        <end position="770"/>
    </location>
</feature>
<evidence type="ECO:0000313" key="4">
    <source>
        <dbReference type="Proteomes" id="UP001150062"/>
    </source>
</evidence>
<name>A0ABQ8Z9Q8_9EUKA</name>
<dbReference type="InterPro" id="IPR051279">
    <property type="entry name" value="PP1-Reg/Actin-Interact_Protein"/>
</dbReference>
<feature type="coiled-coil region" evidence="1">
    <location>
        <begin position="646"/>
        <end position="673"/>
    </location>
</feature>
<dbReference type="Pfam" id="PF00560">
    <property type="entry name" value="LRR_1"/>
    <property type="match status" value="2"/>
</dbReference>
<dbReference type="PANTHER" id="PTHR24112:SF66">
    <property type="entry name" value="LEUCINE-RICH REPEAT, ISOFORM F"/>
    <property type="match status" value="1"/>
</dbReference>
<dbReference type="Pfam" id="PF13516">
    <property type="entry name" value="LRR_6"/>
    <property type="match status" value="2"/>
</dbReference>
<keyword evidence="1" id="KW-0175">Coiled coil</keyword>
<dbReference type="InterPro" id="IPR032675">
    <property type="entry name" value="LRR_dom_sf"/>
</dbReference>
<dbReference type="SMART" id="SM00368">
    <property type="entry name" value="LRR_RI"/>
    <property type="match status" value="4"/>
</dbReference>
<keyword evidence="4" id="KW-1185">Reference proteome</keyword>